<sequence>MKKLFILVIFFISCNNRNEEIPEIKIVTNRDYFPTIRDVIRTSREYIYFTMFVAKIEGYNQVSMLLYELISAKEKGITIKVLLDSSSYDDELNRSNSIFADSLRKYGIEVKFDSPDTTTHAKFGIFDGKIVLIGSTNWTYSSLERNNEVNILIKDKEIAEELKIYFEKLWGKDD</sequence>
<evidence type="ECO:0000313" key="8">
    <source>
        <dbReference type="EMBL" id="HGW91271.1"/>
    </source>
</evidence>
<keyword evidence="5" id="KW-0442">Lipid degradation</keyword>
<dbReference type="GO" id="GO:0016042">
    <property type="term" value="P:lipid catabolic process"/>
    <property type="evidence" value="ECO:0007669"/>
    <property type="project" value="UniProtKB-KW"/>
</dbReference>
<dbReference type="InterPro" id="IPR025202">
    <property type="entry name" value="PLD-like_dom"/>
</dbReference>
<proteinExistence type="inferred from homology"/>
<evidence type="ECO:0000259" key="7">
    <source>
        <dbReference type="PROSITE" id="PS50035"/>
    </source>
</evidence>
<evidence type="ECO:0000256" key="6">
    <source>
        <dbReference type="ARBA" id="ARBA00023098"/>
    </source>
</evidence>
<dbReference type="SUPFAM" id="SSF56024">
    <property type="entry name" value="Phospholipase D/nuclease"/>
    <property type="match status" value="1"/>
</dbReference>
<keyword evidence="4" id="KW-0378">Hydrolase</keyword>
<comment type="catalytic activity">
    <reaction evidence="1">
        <text>a 1,2-diacyl-sn-glycero-3-phosphocholine + H2O = a 1,2-diacyl-sn-glycero-3-phosphate + choline + H(+)</text>
        <dbReference type="Rhea" id="RHEA:14445"/>
        <dbReference type="ChEBI" id="CHEBI:15354"/>
        <dbReference type="ChEBI" id="CHEBI:15377"/>
        <dbReference type="ChEBI" id="CHEBI:15378"/>
        <dbReference type="ChEBI" id="CHEBI:57643"/>
        <dbReference type="ChEBI" id="CHEBI:58608"/>
        <dbReference type="EC" id="3.1.4.4"/>
    </reaction>
</comment>
<comment type="caution">
    <text evidence="8">The sequence shown here is derived from an EMBL/GenBank/DDBJ whole genome shotgun (WGS) entry which is preliminary data.</text>
</comment>
<dbReference type="PANTHER" id="PTHR43856:SF1">
    <property type="entry name" value="MITOCHONDRIAL CARDIOLIPIN HYDROLASE"/>
    <property type="match status" value="1"/>
</dbReference>
<dbReference type="Pfam" id="PF13091">
    <property type="entry name" value="PLDc_2"/>
    <property type="match status" value="1"/>
</dbReference>
<dbReference type="GO" id="GO:0016891">
    <property type="term" value="F:RNA endonuclease activity producing 5'-phosphomonoesters, hydrolytic mechanism"/>
    <property type="evidence" value="ECO:0007669"/>
    <property type="project" value="TreeGrafter"/>
</dbReference>
<keyword evidence="6" id="KW-0443">Lipid metabolism</keyword>
<evidence type="ECO:0000256" key="2">
    <source>
        <dbReference type="ARBA" id="ARBA00008664"/>
    </source>
</evidence>
<evidence type="ECO:0000256" key="4">
    <source>
        <dbReference type="ARBA" id="ARBA00022801"/>
    </source>
</evidence>
<evidence type="ECO:0000256" key="1">
    <source>
        <dbReference type="ARBA" id="ARBA00000798"/>
    </source>
</evidence>
<accession>A0A7C4U9F5</accession>
<name>A0A7C4U9F5_UNCW3</name>
<dbReference type="Gene3D" id="3.30.870.10">
    <property type="entry name" value="Endonuclease Chain A"/>
    <property type="match status" value="1"/>
</dbReference>
<dbReference type="EC" id="3.1.4.4" evidence="3"/>
<gene>
    <name evidence="8" type="ORF">ENV67_01860</name>
</gene>
<dbReference type="PANTHER" id="PTHR43856">
    <property type="entry name" value="CARDIOLIPIN HYDROLASE"/>
    <property type="match status" value="1"/>
</dbReference>
<dbReference type="PROSITE" id="PS50035">
    <property type="entry name" value="PLD"/>
    <property type="match status" value="1"/>
</dbReference>
<organism evidence="8">
    <name type="scientific">candidate division WOR-3 bacterium</name>
    <dbReference type="NCBI Taxonomy" id="2052148"/>
    <lineage>
        <taxon>Bacteria</taxon>
        <taxon>Bacteria division WOR-3</taxon>
    </lineage>
</organism>
<dbReference type="GO" id="GO:0006793">
    <property type="term" value="P:phosphorus metabolic process"/>
    <property type="evidence" value="ECO:0007669"/>
    <property type="project" value="UniProtKB-ARBA"/>
</dbReference>
<evidence type="ECO:0000256" key="5">
    <source>
        <dbReference type="ARBA" id="ARBA00022963"/>
    </source>
</evidence>
<dbReference type="AlphaFoldDB" id="A0A7C4U9F5"/>
<dbReference type="InterPro" id="IPR051406">
    <property type="entry name" value="PLD_domain"/>
</dbReference>
<protein>
    <recommendedName>
        <fullName evidence="3">phospholipase D</fullName>
        <ecNumber evidence="3">3.1.4.4</ecNumber>
    </recommendedName>
</protein>
<dbReference type="GO" id="GO:0004630">
    <property type="term" value="F:phospholipase D activity"/>
    <property type="evidence" value="ECO:0007669"/>
    <property type="project" value="UniProtKB-EC"/>
</dbReference>
<dbReference type="InterPro" id="IPR001736">
    <property type="entry name" value="PLipase_D/transphosphatidylase"/>
</dbReference>
<comment type="similarity">
    <text evidence="2">Belongs to the phospholipase D family.</text>
</comment>
<feature type="domain" description="PLD phosphodiesterase" evidence="7">
    <location>
        <begin position="115"/>
        <end position="142"/>
    </location>
</feature>
<reference evidence="8" key="1">
    <citation type="journal article" date="2020" name="mSystems">
        <title>Genome- and Community-Level Interaction Insights into Carbon Utilization and Element Cycling Functions of Hydrothermarchaeota in Hydrothermal Sediment.</title>
        <authorList>
            <person name="Zhou Z."/>
            <person name="Liu Y."/>
            <person name="Xu W."/>
            <person name="Pan J."/>
            <person name="Luo Z.H."/>
            <person name="Li M."/>
        </authorList>
    </citation>
    <scope>NUCLEOTIDE SEQUENCE [LARGE SCALE GENOMIC DNA]</scope>
    <source>
        <strain evidence="8">SpSt-780</strain>
    </source>
</reference>
<dbReference type="EMBL" id="DTHG01000023">
    <property type="protein sequence ID" value="HGW91271.1"/>
    <property type="molecule type" value="Genomic_DNA"/>
</dbReference>
<evidence type="ECO:0000256" key="3">
    <source>
        <dbReference type="ARBA" id="ARBA00012027"/>
    </source>
</evidence>